<keyword evidence="4" id="KW-0862">Zinc</keyword>
<dbReference type="GO" id="GO:0008191">
    <property type="term" value="F:metalloendopeptidase inhibitor activity"/>
    <property type="evidence" value="ECO:0007669"/>
    <property type="project" value="InterPro"/>
</dbReference>
<evidence type="ECO:0000256" key="4">
    <source>
        <dbReference type="PIRSR" id="PIRSR601820-1"/>
    </source>
</evidence>
<feature type="signal peptide" evidence="6">
    <location>
        <begin position="1"/>
        <end position="27"/>
    </location>
</feature>
<evidence type="ECO:0000256" key="6">
    <source>
        <dbReference type="SAM" id="SignalP"/>
    </source>
</evidence>
<dbReference type="GO" id="GO:0046872">
    <property type="term" value="F:metal ion binding"/>
    <property type="evidence" value="ECO:0007669"/>
    <property type="project" value="UniProtKB-KW"/>
</dbReference>
<accession>A0A4P2UE68</accession>
<dbReference type="SUPFAM" id="SSF50242">
    <property type="entry name" value="TIMP-like"/>
    <property type="match status" value="1"/>
</dbReference>
<evidence type="ECO:0000256" key="5">
    <source>
        <dbReference type="PIRSR" id="PIRSR601820-3"/>
    </source>
</evidence>
<feature type="binding site" evidence="4">
    <location>
        <position position="28"/>
    </location>
    <ligand>
        <name>Zn(2+)</name>
        <dbReference type="ChEBI" id="CHEBI:29105"/>
        <note>ligand shared with metalloproteinase partner</note>
    </ligand>
</feature>
<keyword evidence="2" id="KW-0964">Secreted</keyword>
<feature type="disulfide bond" evidence="5">
    <location>
        <begin position="30"/>
        <end position="121"/>
    </location>
</feature>
<keyword evidence="3 5" id="KW-1015">Disulfide bond</keyword>
<proteinExistence type="evidence at transcript level"/>
<evidence type="ECO:0000256" key="3">
    <source>
        <dbReference type="ARBA" id="ARBA00023157"/>
    </source>
</evidence>
<dbReference type="PANTHER" id="PTHR11844">
    <property type="entry name" value="METALLOPROTEASE INHIBITOR"/>
    <property type="match status" value="1"/>
</dbReference>
<feature type="disulfide bond" evidence="5">
    <location>
        <begin position="28"/>
        <end position="95"/>
    </location>
</feature>
<dbReference type="Gene3D" id="2.40.50.120">
    <property type="match status" value="1"/>
</dbReference>
<comment type="subcellular location">
    <subcellularLocation>
        <location evidence="1">Secreted</location>
    </subcellularLocation>
</comment>
<feature type="domain" description="NTR" evidence="7">
    <location>
        <begin position="28"/>
        <end position="143"/>
    </location>
</feature>
<dbReference type="InterPro" id="IPR001820">
    <property type="entry name" value="TIMP"/>
</dbReference>
<feature type="chain" id="PRO_5020562149" evidence="6">
    <location>
        <begin position="28"/>
        <end position="147"/>
    </location>
</feature>
<dbReference type="GO" id="GO:0005615">
    <property type="term" value="C:extracellular space"/>
    <property type="evidence" value="ECO:0007669"/>
    <property type="project" value="TreeGrafter"/>
</dbReference>
<dbReference type="AlphaFoldDB" id="A0A4P2UE68"/>
<dbReference type="EMBL" id="MG764542">
    <property type="protein sequence ID" value="AYC07539.1"/>
    <property type="molecule type" value="mRNA"/>
</dbReference>
<dbReference type="InterPro" id="IPR001134">
    <property type="entry name" value="Netrin_domain"/>
</dbReference>
<dbReference type="Pfam" id="PF00965">
    <property type="entry name" value="TIMP"/>
    <property type="match status" value="1"/>
</dbReference>
<dbReference type="GO" id="GO:0031012">
    <property type="term" value="C:extracellular matrix"/>
    <property type="evidence" value="ECO:0007669"/>
    <property type="project" value="TreeGrafter"/>
</dbReference>
<protein>
    <submittedName>
        <fullName evidence="8">Metalloproteinase inhibitor</fullName>
    </submittedName>
</protein>
<keyword evidence="4" id="KW-0479">Metal-binding</keyword>
<dbReference type="GO" id="GO:0002020">
    <property type="term" value="F:protease binding"/>
    <property type="evidence" value="ECO:0007669"/>
    <property type="project" value="TreeGrafter"/>
</dbReference>
<dbReference type="InterPro" id="IPR008993">
    <property type="entry name" value="TIMP-like_OB-fold"/>
</dbReference>
<keyword evidence="6" id="KW-0732">Signal</keyword>
<sequence length="147" mass="16642">MRGSSGILVRTLTVSFLLTLSMRLTRACSCQDETPQEKYCNAQFVALVEVLGIVRDEDFRLDYRIRVVEEFKVNDDDRHALYSGIVTTMGSRLSCYLALHTNSTYLIGGHISESIPSAIYCDLHVEWGKLSPEQRSTFNNMRCPAKV</sequence>
<evidence type="ECO:0000259" key="7">
    <source>
        <dbReference type="PROSITE" id="PS50189"/>
    </source>
</evidence>
<name>A0A4P2UE68_HEMLE</name>
<evidence type="ECO:0000256" key="1">
    <source>
        <dbReference type="ARBA" id="ARBA00004613"/>
    </source>
</evidence>
<evidence type="ECO:0000256" key="2">
    <source>
        <dbReference type="ARBA" id="ARBA00022525"/>
    </source>
</evidence>
<dbReference type="PANTHER" id="PTHR11844:SF25">
    <property type="entry name" value="NTR DOMAIN-CONTAINING PROTEIN"/>
    <property type="match status" value="1"/>
</dbReference>
<reference evidence="8" key="1">
    <citation type="submission" date="2018-01" db="EMBL/GenBank/DDBJ databases">
        <title>Metalloproteinase inhibitor of Hemiscorpius lepturus.</title>
        <authorList>
            <person name="Ahadi M."/>
            <person name="Shahbazzadeh D."/>
            <person name="Behdani M."/>
            <person name="Kazemi-Lomedasht F."/>
        </authorList>
    </citation>
    <scope>NUCLEOTIDE SEQUENCE</scope>
    <source>
        <tissue evidence="8">Venom gland</tissue>
    </source>
</reference>
<evidence type="ECO:0000313" key="8">
    <source>
        <dbReference type="EMBL" id="AYC07539.1"/>
    </source>
</evidence>
<dbReference type="GO" id="GO:0051045">
    <property type="term" value="P:negative regulation of membrane protein ectodomain proteolysis"/>
    <property type="evidence" value="ECO:0007669"/>
    <property type="project" value="TreeGrafter"/>
</dbReference>
<organism evidence="8">
    <name type="scientific">Hemiscorpius lepturus</name>
    <name type="common">Scorpion</name>
    <dbReference type="NCBI Taxonomy" id="520031"/>
    <lineage>
        <taxon>Eukaryota</taxon>
        <taxon>Metazoa</taxon>
        <taxon>Ecdysozoa</taxon>
        <taxon>Arthropoda</taxon>
        <taxon>Chelicerata</taxon>
        <taxon>Arachnida</taxon>
        <taxon>Scorpiones</taxon>
        <taxon>Iurida</taxon>
        <taxon>Scorpionoidea</taxon>
        <taxon>Hemiscorpiidae</taxon>
    </lineage>
</organism>
<dbReference type="PROSITE" id="PS50189">
    <property type="entry name" value="NTR"/>
    <property type="match status" value="1"/>
</dbReference>